<dbReference type="OrthoDB" id="10249612at2759"/>
<evidence type="ECO:0008006" key="9">
    <source>
        <dbReference type="Google" id="ProtNLM"/>
    </source>
</evidence>
<dbReference type="GeneID" id="16068770"/>
<accession>F2UR78</accession>
<dbReference type="InterPro" id="IPR038596">
    <property type="entry name" value="Janus_sf"/>
</dbReference>
<organism evidence="8">
    <name type="scientific">Salpingoeca rosetta (strain ATCC 50818 / BSB-021)</name>
    <dbReference type="NCBI Taxonomy" id="946362"/>
    <lineage>
        <taxon>Eukaryota</taxon>
        <taxon>Choanoflagellata</taxon>
        <taxon>Craspedida</taxon>
        <taxon>Salpingoecidae</taxon>
        <taxon>Salpingoeca</taxon>
    </lineage>
</organism>
<dbReference type="GO" id="GO:0007548">
    <property type="term" value="P:sex differentiation"/>
    <property type="evidence" value="ECO:0007669"/>
    <property type="project" value="UniProtKB-KW"/>
</dbReference>
<dbReference type="InParanoid" id="F2UR78"/>
<keyword evidence="3" id="KW-0221">Differentiation</keyword>
<evidence type="ECO:0000256" key="6">
    <source>
        <dbReference type="PIRSR" id="PIRSR607702-2"/>
    </source>
</evidence>
<evidence type="ECO:0000256" key="5">
    <source>
        <dbReference type="PIRSR" id="PIRSR607702-1"/>
    </source>
</evidence>
<dbReference type="STRING" id="946362.F2UR78"/>
<dbReference type="GO" id="GO:0005829">
    <property type="term" value="C:cytosol"/>
    <property type="evidence" value="ECO:0007669"/>
    <property type="project" value="TreeGrafter"/>
</dbReference>
<dbReference type="Gene3D" id="3.50.20.20">
    <property type="entry name" value="Janus/Ocnus"/>
    <property type="match status" value="1"/>
</dbReference>
<dbReference type="RefSeq" id="XP_004988243.1">
    <property type="nucleotide sequence ID" value="XM_004988186.1"/>
</dbReference>
<dbReference type="PANTHER" id="PTHR12258:SF5">
    <property type="entry name" value="BCDNA.GH02250-RELATED"/>
    <property type="match status" value="1"/>
</dbReference>
<name>F2UR78_SALR5</name>
<keyword evidence="8" id="KW-1185">Reference proteome</keyword>
<gene>
    <name evidence="7" type="ORF">PTSG_10862</name>
</gene>
<feature type="active site" description="Proton acceptor" evidence="5">
    <location>
        <position position="40"/>
    </location>
</feature>
<evidence type="ECO:0000256" key="3">
    <source>
        <dbReference type="ARBA" id="ARBA00022782"/>
    </source>
</evidence>
<protein>
    <recommendedName>
        <fullName evidence="9">14 kDa phosphohistidine phosphatase</fullName>
    </recommendedName>
</protein>
<dbReference type="AlphaFoldDB" id="F2UR78"/>
<keyword evidence="4" id="KW-0726">Sexual differentiation</keyword>
<dbReference type="FunCoup" id="F2UR78">
    <property type="interactions" value="823"/>
</dbReference>
<dbReference type="Proteomes" id="UP000007799">
    <property type="component" value="Unassembled WGS sequence"/>
</dbReference>
<dbReference type="Pfam" id="PF05005">
    <property type="entry name" value="Ocnus"/>
    <property type="match status" value="1"/>
</dbReference>
<evidence type="ECO:0000313" key="7">
    <source>
        <dbReference type="EMBL" id="EGD80181.1"/>
    </source>
</evidence>
<dbReference type="eggNOG" id="ENOG502S4DR">
    <property type="taxonomic scope" value="Eukaryota"/>
</dbReference>
<evidence type="ECO:0000256" key="2">
    <source>
        <dbReference type="ARBA" id="ARBA00010971"/>
    </source>
</evidence>
<dbReference type="OMA" id="VRGYSWA"/>
<evidence type="ECO:0000256" key="1">
    <source>
        <dbReference type="ARBA" id="ARBA00002508"/>
    </source>
</evidence>
<evidence type="ECO:0000313" key="8">
    <source>
        <dbReference type="Proteomes" id="UP000007799"/>
    </source>
</evidence>
<sequence>MEPVDIEEHGTFKYVLVRVTNPKTGESDTLVRGYADCEYHQDVLDRVTPEAMAHGFDCEQQGGGRIEVDKDEGSILVYGYSVAFGRANHQTTVDILKQRFPEYTITFSNEGY</sequence>
<dbReference type="GO" id="GO:0101006">
    <property type="term" value="F:protein histidine phosphatase activity"/>
    <property type="evidence" value="ECO:0007669"/>
    <property type="project" value="TreeGrafter"/>
</dbReference>
<reference evidence="7" key="1">
    <citation type="submission" date="2009-08" db="EMBL/GenBank/DDBJ databases">
        <title>Annotation of Salpingoeca rosetta.</title>
        <authorList>
            <consortium name="The Broad Institute Genome Sequencing Platform"/>
            <person name="Russ C."/>
            <person name="Cuomo C."/>
            <person name="Burger G."/>
            <person name="Gray M.W."/>
            <person name="Holland P.W.H."/>
            <person name="King N."/>
            <person name="Lang F.B.F."/>
            <person name="Roger A.J."/>
            <person name="Ruiz-Trillo I."/>
            <person name="Young S.K."/>
            <person name="Zeng Q."/>
            <person name="Gargeya S."/>
            <person name="Alvarado L."/>
            <person name="Berlin A."/>
            <person name="Chapman S.B."/>
            <person name="Chen Z."/>
            <person name="Freedman E."/>
            <person name="Gellesch M."/>
            <person name="Goldberg J."/>
            <person name="Griggs A."/>
            <person name="Gujja S."/>
            <person name="Heilman E."/>
            <person name="Heiman D."/>
            <person name="Howarth C."/>
            <person name="Mehta T."/>
            <person name="Neiman D."/>
            <person name="Pearson M."/>
            <person name="Roberts A."/>
            <person name="Saif S."/>
            <person name="Shea T."/>
            <person name="Shenoy N."/>
            <person name="Sisk P."/>
            <person name="Stolte C."/>
            <person name="Sykes S."/>
            <person name="White J."/>
            <person name="Yandava C."/>
            <person name="Haas B."/>
            <person name="Nusbaum C."/>
            <person name="Birren B."/>
        </authorList>
    </citation>
    <scope>NUCLEOTIDE SEQUENCE [LARGE SCALE GENOMIC DNA]</scope>
    <source>
        <strain evidence="7">ATCC 50818</strain>
    </source>
</reference>
<dbReference type="GO" id="GO:0030154">
    <property type="term" value="P:cell differentiation"/>
    <property type="evidence" value="ECO:0007669"/>
    <property type="project" value="UniProtKB-KW"/>
</dbReference>
<dbReference type="PANTHER" id="PTHR12258">
    <property type="entry name" value="JANUS-A/JANUS-B"/>
    <property type="match status" value="1"/>
</dbReference>
<feature type="binding site" evidence="6">
    <location>
        <position position="13"/>
    </location>
    <ligand>
        <name>substrate</name>
    </ligand>
</feature>
<dbReference type="KEGG" id="sre:PTSG_10862"/>
<dbReference type="EMBL" id="GL832991">
    <property type="protein sequence ID" value="EGD80181.1"/>
    <property type="molecule type" value="Genomic_DNA"/>
</dbReference>
<evidence type="ECO:0000256" key="4">
    <source>
        <dbReference type="ARBA" id="ARBA00022928"/>
    </source>
</evidence>
<comment type="function">
    <text evidence="1">JanA and janB regulate somatic sex differentiation.</text>
</comment>
<proteinExistence type="inferred from homology"/>
<comment type="similarity">
    <text evidence="2">Belongs to the janus family.</text>
</comment>
<dbReference type="SUPFAM" id="SSF143724">
    <property type="entry name" value="PHP14-like"/>
    <property type="match status" value="1"/>
</dbReference>
<dbReference type="InterPro" id="IPR007702">
    <property type="entry name" value="Janus"/>
</dbReference>